<evidence type="ECO:0000256" key="9">
    <source>
        <dbReference type="SAM" id="Phobius"/>
    </source>
</evidence>
<dbReference type="Proteomes" id="UP001201812">
    <property type="component" value="Unassembled WGS sequence"/>
</dbReference>
<evidence type="ECO:0000313" key="12">
    <source>
        <dbReference type="Proteomes" id="UP001201812"/>
    </source>
</evidence>
<dbReference type="Pfam" id="PF00002">
    <property type="entry name" value="7tm_2"/>
    <property type="match status" value="1"/>
</dbReference>
<evidence type="ECO:0000256" key="8">
    <source>
        <dbReference type="SAM" id="MobiDB-lite"/>
    </source>
</evidence>
<dbReference type="PROSITE" id="PS50261">
    <property type="entry name" value="G_PROTEIN_RECEP_F2_4"/>
    <property type="match status" value="1"/>
</dbReference>
<evidence type="ECO:0000256" key="4">
    <source>
        <dbReference type="ARBA" id="ARBA00022989"/>
    </source>
</evidence>
<feature type="transmembrane region" description="Helical" evidence="9">
    <location>
        <begin position="292"/>
        <end position="315"/>
    </location>
</feature>
<dbReference type="GO" id="GO:0005886">
    <property type="term" value="C:plasma membrane"/>
    <property type="evidence" value="ECO:0007669"/>
    <property type="project" value="TreeGrafter"/>
</dbReference>
<comment type="similarity">
    <text evidence="2">Belongs to the G-protein coupled receptor 2 family. Adhesion G-protein coupled receptor (ADGR) subfamily.</text>
</comment>
<dbReference type="Gene3D" id="1.20.1070.10">
    <property type="entry name" value="Rhodopsin 7-helix transmembrane proteins"/>
    <property type="match status" value="1"/>
</dbReference>
<gene>
    <name evidence="11" type="ORF">DdX_07661</name>
</gene>
<feature type="transmembrane region" description="Helical" evidence="9">
    <location>
        <begin position="66"/>
        <end position="96"/>
    </location>
</feature>
<feature type="region of interest" description="Disordered" evidence="8">
    <location>
        <begin position="413"/>
        <end position="435"/>
    </location>
</feature>
<evidence type="ECO:0000259" key="10">
    <source>
        <dbReference type="PROSITE" id="PS50261"/>
    </source>
</evidence>
<feature type="transmembrane region" description="Helical" evidence="9">
    <location>
        <begin position="108"/>
        <end position="127"/>
    </location>
</feature>
<dbReference type="PANTHER" id="PTHR12011">
    <property type="entry name" value="ADHESION G-PROTEIN COUPLED RECEPTOR"/>
    <property type="match status" value="1"/>
</dbReference>
<dbReference type="GO" id="GO:0007166">
    <property type="term" value="P:cell surface receptor signaling pathway"/>
    <property type="evidence" value="ECO:0007669"/>
    <property type="project" value="InterPro"/>
</dbReference>
<sequence>MLIFNISFDYNTKEQPNAVLGKTTSSSLTVQIFNGPNFDCRAKALNFSSNATHNTNLNLIDEQTCFVFYLLIGIKLCCTLSVGGLTLSALSFSLFSQLYNVRNTIHRNLCLSLLAVEFVFYAGIFGLQKHPAACRIGAIFLHYFLLSAFLWMLLEGYLLYKMIIKVFDSGHDHLLLLYFIGYGIPIPIVLLTVHFSLEDYGTETYCWINVHSYAFAALMGPVFVIIFINGIVLILAFKVLTGVRTTASNIVGKQSKRARIFGWLKGSASLLCLLGITWVLGFLTAIGTGGAILAFMFTLFNCIQGMFIFILHVLLNDNVRRTILGVLKQRYTWFRRLCDWIEDMWTDYVSSSAAVSDSQTTSPIHSVAVNLSSSGVQSHSSKPPEAYSIAKLLTRLLFWKRYHSYNVANQSMSHEMTHDNDNERKISNNRTEAHS</sequence>
<keyword evidence="6" id="KW-1015">Disulfide bond</keyword>
<keyword evidence="4 9" id="KW-1133">Transmembrane helix</keyword>
<organism evidence="11 12">
    <name type="scientific">Ditylenchus destructor</name>
    <dbReference type="NCBI Taxonomy" id="166010"/>
    <lineage>
        <taxon>Eukaryota</taxon>
        <taxon>Metazoa</taxon>
        <taxon>Ecdysozoa</taxon>
        <taxon>Nematoda</taxon>
        <taxon>Chromadorea</taxon>
        <taxon>Rhabditida</taxon>
        <taxon>Tylenchina</taxon>
        <taxon>Tylenchomorpha</taxon>
        <taxon>Sphaerularioidea</taxon>
        <taxon>Anguinidae</taxon>
        <taxon>Anguininae</taxon>
        <taxon>Ditylenchus</taxon>
    </lineage>
</organism>
<keyword evidence="12" id="KW-1185">Reference proteome</keyword>
<evidence type="ECO:0000256" key="2">
    <source>
        <dbReference type="ARBA" id="ARBA00007343"/>
    </source>
</evidence>
<keyword evidence="11" id="KW-0675">Receptor</keyword>
<feature type="transmembrane region" description="Helical" evidence="9">
    <location>
        <begin position="139"/>
        <end position="160"/>
    </location>
</feature>
<keyword evidence="3 9" id="KW-0812">Transmembrane</keyword>
<feature type="compositionally biased region" description="Basic and acidic residues" evidence="8">
    <location>
        <begin position="415"/>
        <end position="435"/>
    </location>
</feature>
<proteinExistence type="inferred from homology"/>
<dbReference type="AlphaFoldDB" id="A0AAD4N4E3"/>
<dbReference type="FunFam" id="1.20.1070.10:FF:000058">
    <property type="entry name" value="Adhesion G protein-coupled receptor F5"/>
    <property type="match status" value="1"/>
</dbReference>
<dbReference type="GO" id="GO:0004930">
    <property type="term" value="F:G protein-coupled receptor activity"/>
    <property type="evidence" value="ECO:0007669"/>
    <property type="project" value="InterPro"/>
</dbReference>
<evidence type="ECO:0000256" key="6">
    <source>
        <dbReference type="ARBA" id="ARBA00023157"/>
    </source>
</evidence>
<evidence type="ECO:0000256" key="5">
    <source>
        <dbReference type="ARBA" id="ARBA00023136"/>
    </source>
</evidence>
<keyword evidence="7" id="KW-0325">Glycoprotein</keyword>
<dbReference type="InterPro" id="IPR017981">
    <property type="entry name" value="GPCR_2-like_7TM"/>
</dbReference>
<dbReference type="InterPro" id="IPR000832">
    <property type="entry name" value="GPCR_2_secretin-like"/>
</dbReference>
<dbReference type="EMBL" id="JAKKPZ010000011">
    <property type="protein sequence ID" value="KAI1715355.1"/>
    <property type="molecule type" value="Genomic_DNA"/>
</dbReference>
<accession>A0AAD4N4E3</accession>
<evidence type="ECO:0000256" key="7">
    <source>
        <dbReference type="ARBA" id="ARBA00023180"/>
    </source>
</evidence>
<feature type="domain" description="G-protein coupled receptors family 2 profile 2" evidence="10">
    <location>
        <begin position="70"/>
        <end position="316"/>
    </location>
</feature>
<feature type="transmembrane region" description="Helical" evidence="9">
    <location>
        <begin position="261"/>
        <end position="286"/>
    </location>
</feature>
<feature type="transmembrane region" description="Helical" evidence="9">
    <location>
        <begin position="172"/>
        <end position="193"/>
    </location>
</feature>
<name>A0AAD4N4E3_9BILA</name>
<dbReference type="PANTHER" id="PTHR12011:SF347">
    <property type="entry name" value="FI21270P1-RELATED"/>
    <property type="match status" value="1"/>
</dbReference>
<comment type="caution">
    <text evidence="11">The sequence shown here is derived from an EMBL/GenBank/DDBJ whole genome shotgun (WGS) entry which is preliminary data.</text>
</comment>
<evidence type="ECO:0000256" key="1">
    <source>
        <dbReference type="ARBA" id="ARBA00004141"/>
    </source>
</evidence>
<evidence type="ECO:0000313" key="11">
    <source>
        <dbReference type="EMBL" id="KAI1715355.1"/>
    </source>
</evidence>
<comment type="subcellular location">
    <subcellularLocation>
        <location evidence="1">Membrane</location>
        <topology evidence="1">Multi-pass membrane protein</topology>
    </subcellularLocation>
</comment>
<protein>
    <submittedName>
        <fullName evidence="11">7 transmembrane receptor (Secretin family) domain-containing protein</fullName>
    </submittedName>
</protein>
<evidence type="ECO:0000256" key="3">
    <source>
        <dbReference type="ARBA" id="ARBA00022692"/>
    </source>
</evidence>
<dbReference type="PRINTS" id="PR00249">
    <property type="entry name" value="GPCRSECRETIN"/>
</dbReference>
<feature type="transmembrane region" description="Helical" evidence="9">
    <location>
        <begin position="213"/>
        <end position="240"/>
    </location>
</feature>
<reference evidence="11" key="1">
    <citation type="submission" date="2022-01" db="EMBL/GenBank/DDBJ databases">
        <title>Genome Sequence Resource for Two Populations of Ditylenchus destructor, the Migratory Endoparasitic Phytonematode.</title>
        <authorList>
            <person name="Zhang H."/>
            <person name="Lin R."/>
            <person name="Xie B."/>
        </authorList>
    </citation>
    <scope>NUCLEOTIDE SEQUENCE</scope>
    <source>
        <strain evidence="11">BazhouSP</strain>
    </source>
</reference>
<keyword evidence="5 9" id="KW-0472">Membrane</keyword>